<dbReference type="SUPFAM" id="SSF51905">
    <property type="entry name" value="FAD/NAD(P)-binding domain"/>
    <property type="match status" value="2"/>
</dbReference>
<dbReference type="GO" id="GO:0050660">
    <property type="term" value="F:flavin adenine dinucleotide binding"/>
    <property type="evidence" value="ECO:0007669"/>
    <property type="project" value="InterPro"/>
</dbReference>
<keyword evidence="3 6" id="KW-0274">FAD</keyword>
<keyword evidence="2 6" id="KW-0285">Flavoprotein</keyword>
<dbReference type="Pfam" id="PF00743">
    <property type="entry name" value="FMO-like"/>
    <property type="match status" value="2"/>
</dbReference>
<dbReference type="GO" id="GO:0050661">
    <property type="term" value="F:NADP binding"/>
    <property type="evidence" value="ECO:0007669"/>
    <property type="project" value="InterPro"/>
</dbReference>
<dbReference type="PANTHER" id="PTHR23023">
    <property type="entry name" value="DIMETHYLANILINE MONOOXYGENASE"/>
    <property type="match status" value="1"/>
</dbReference>
<evidence type="ECO:0000256" key="3">
    <source>
        <dbReference type="ARBA" id="ARBA00022827"/>
    </source>
</evidence>
<proteinExistence type="inferred from homology"/>
<sequence length="569" mass="63515">MKAAGVLWKLSDTLSAMMLHECSSSMLTTAGRGLISRHSIFFRSGRAHGHHSMIGVSGNRVKAVELRGSEWARTAGIRSLSGKFRCCVTASGSDFHLSASRGNMKWSEMESENETLRKSPSSCKVAVIGAGAAGLVAARELIREGHDVILFEQTESVGGVWVYDPEIEDDDLLGIRKARKRVHSSMYASLRTNLPREIMGYTDFPFLPKEGRDGRRFPGHAEVAAYLEDFAEFYGILNYVQFCTVVEYVGVCKKGNKISWNVRTRRRDETEGGKEEVFDAVVVCNGHYSEPKLAEVPGISKWPGVQLHSHNYREPGSFTDKIVVVIGNAASGEDISREIARVAKEVHISGRTWSSNVDFSEPIGDHGNIWRHTMIECTCEDGTVKFKSGGSVSADIIMHCTGYFYYFPFLDTQGEVGVDDNCVGPLYQHVFPPSLAPSIGFVGLPWKVVPFQLCELQSRWIAMALSGKISLPSPQEMMNLVQDFYAKLEASGKTKRLAHNLATSQYEYDNWLSDQTGSAPVETWRIKIYEATSRNKRHNPETYRDVWPDEDLHYQAFALLEQIDLSARL</sequence>
<accession>A0A8T0GTY5</accession>
<keyword evidence="6" id="KW-0503">Monooxygenase</keyword>
<dbReference type="AlphaFoldDB" id="A0A8T0GTY5"/>
<gene>
    <name evidence="7" type="ORF">KC19_9G094800</name>
</gene>
<organism evidence="7 8">
    <name type="scientific">Ceratodon purpureus</name>
    <name type="common">Fire moss</name>
    <name type="synonym">Dicranum purpureum</name>
    <dbReference type="NCBI Taxonomy" id="3225"/>
    <lineage>
        <taxon>Eukaryota</taxon>
        <taxon>Viridiplantae</taxon>
        <taxon>Streptophyta</taxon>
        <taxon>Embryophyta</taxon>
        <taxon>Bryophyta</taxon>
        <taxon>Bryophytina</taxon>
        <taxon>Bryopsida</taxon>
        <taxon>Dicranidae</taxon>
        <taxon>Pseudoditrichales</taxon>
        <taxon>Ditrichaceae</taxon>
        <taxon>Ceratodon</taxon>
    </lineage>
</organism>
<dbReference type="PRINTS" id="PR00370">
    <property type="entry name" value="FMOXYGENASE"/>
</dbReference>
<reference evidence="7" key="1">
    <citation type="submission" date="2020-06" db="EMBL/GenBank/DDBJ databases">
        <title>WGS assembly of Ceratodon purpureus strain R40.</title>
        <authorList>
            <person name="Carey S.B."/>
            <person name="Jenkins J."/>
            <person name="Shu S."/>
            <person name="Lovell J.T."/>
            <person name="Sreedasyam A."/>
            <person name="Maumus F."/>
            <person name="Tiley G.P."/>
            <person name="Fernandez-Pozo N."/>
            <person name="Barry K."/>
            <person name="Chen C."/>
            <person name="Wang M."/>
            <person name="Lipzen A."/>
            <person name="Daum C."/>
            <person name="Saski C.A."/>
            <person name="Payton A.C."/>
            <person name="Mcbreen J.C."/>
            <person name="Conrad R.E."/>
            <person name="Kollar L.M."/>
            <person name="Olsson S."/>
            <person name="Huttunen S."/>
            <person name="Landis J.B."/>
            <person name="Wickett N.J."/>
            <person name="Johnson M.G."/>
            <person name="Rensing S.A."/>
            <person name="Grimwood J."/>
            <person name="Schmutz J."/>
            <person name="Mcdaniel S.F."/>
        </authorList>
    </citation>
    <scope>NUCLEOTIDE SEQUENCE</scope>
    <source>
        <strain evidence="7">R40</strain>
    </source>
</reference>
<dbReference type="Proteomes" id="UP000822688">
    <property type="component" value="Chromosome 9"/>
</dbReference>
<comment type="similarity">
    <text evidence="1 6">Belongs to the FMO family.</text>
</comment>
<evidence type="ECO:0000256" key="6">
    <source>
        <dbReference type="RuleBase" id="RU361177"/>
    </source>
</evidence>
<name>A0A8T0GTY5_CERPU</name>
<comment type="caution">
    <text evidence="7">The sequence shown here is derived from an EMBL/GenBank/DDBJ whole genome shotgun (WGS) entry which is preliminary data.</text>
</comment>
<comment type="cofactor">
    <cofactor evidence="6">
        <name>FAD</name>
        <dbReference type="ChEBI" id="CHEBI:57692"/>
    </cofactor>
</comment>
<evidence type="ECO:0000256" key="4">
    <source>
        <dbReference type="ARBA" id="ARBA00022857"/>
    </source>
</evidence>
<keyword evidence="5 6" id="KW-0560">Oxidoreductase</keyword>
<dbReference type="EC" id="1.-.-.-" evidence="6"/>
<evidence type="ECO:0000313" key="8">
    <source>
        <dbReference type="Proteomes" id="UP000822688"/>
    </source>
</evidence>
<dbReference type="InterPro" id="IPR000960">
    <property type="entry name" value="Flavin_mOase"/>
</dbReference>
<evidence type="ECO:0000313" key="7">
    <source>
        <dbReference type="EMBL" id="KAG0561819.1"/>
    </source>
</evidence>
<keyword evidence="4" id="KW-0521">NADP</keyword>
<dbReference type="InterPro" id="IPR036188">
    <property type="entry name" value="FAD/NAD-bd_sf"/>
</dbReference>
<keyword evidence="8" id="KW-1185">Reference proteome</keyword>
<protein>
    <recommendedName>
        <fullName evidence="6">Flavin-containing monooxygenase</fullName>
        <ecNumber evidence="6">1.-.-.-</ecNumber>
    </recommendedName>
</protein>
<dbReference type="Gene3D" id="3.50.50.60">
    <property type="entry name" value="FAD/NAD(P)-binding domain"/>
    <property type="match status" value="2"/>
</dbReference>
<evidence type="ECO:0000256" key="5">
    <source>
        <dbReference type="ARBA" id="ARBA00023002"/>
    </source>
</evidence>
<dbReference type="InterPro" id="IPR050346">
    <property type="entry name" value="FMO-like"/>
</dbReference>
<dbReference type="InterPro" id="IPR020946">
    <property type="entry name" value="Flavin_mOase-like"/>
</dbReference>
<evidence type="ECO:0000256" key="2">
    <source>
        <dbReference type="ARBA" id="ARBA00022630"/>
    </source>
</evidence>
<dbReference type="EMBL" id="CM026430">
    <property type="protein sequence ID" value="KAG0561819.1"/>
    <property type="molecule type" value="Genomic_DNA"/>
</dbReference>
<evidence type="ECO:0000256" key="1">
    <source>
        <dbReference type="ARBA" id="ARBA00009183"/>
    </source>
</evidence>
<dbReference type="GO" id="GO:0004499">
    <property type="term" value="F:N,N-dimethylaniline monooxygenase activity"/>
    <property type="evidence" value="ECO:0007669"/>
    <property type="project" value="InterPro"/>
</dbReference>